<evidence type="ECO:0000313" key="3">
    <source>
        <dbReference type="Proteomes" id="UP001221757"/>
    </source>
</evidence>
<keyword evidence="3" id="KW-1185">Reference proteome</keyword>
<feature type="compositionally biased region" description="Basic and acidic residues" evidence="1">
    <location>
        <begin position="214"/>
        <end position="224"/>
    </location>
</feature>
<protein>
    <submittedName>
        <fullName evidence="2">Uncharacterized protein</fullName>
    </submittedName>
</protein>
<evidence type="ECO:0000313" key="2">
    <source>
        <dbReference type="EMBL" id="KAJ7695210.1"/>
    </source>
</evidence>
<comment type="caution">
    <text evidence="2">The sequence shown here is derived from an EMBL/GenBank/DDBJ whole genome shotgun (WGS) entry which is preliminary data.</text>
</comment>
<feature type="compositionally biased region" description="Acidic residues" evidence="1">
    <location>
        <begin position="204"/>
        <end position="213"/>
    </location>
</feature>
<accession>A0AAD7DNA1</accession>
<organism evidence="2 3">
    <name type="scientific">Mycena rosella</name>
    <name type="common">Pink bonnet</name>
    <name type="synonym">Agaricus rosellus</name>
    <dbReference type="NCBI Taxonomy" id="1033263"/>
    <lineage>
        <taxon>Eukaryota</taxon>
        <taxon>Fungi</taxon>
        <taxon>Dikarya</taxon>
        <taxon>Basidiomycota</taxon>
        <taxon>Agaricomycotina</taxon>
        <taxon>Agaricomycetes</taxon>
        <taxon>Agaricomycetidae</taxon>
        <taxon>Agaricales</taxon>
        <taxon>Marasmiineae</taxon>
        <taxon>Mycenaceae</taxon>
        <taxon>Mycena</taxon>
    </lineage>
</organism>
<proteinExistence type="predicted"/>
<gene>
    <name evidence="2" type="ORF">B0H17DRAFT_1198900</name>
</gene>
<dbReference type="AlphaFoldDB" id="A0AAD7DNA1"/>
<dbReference type="Proteomes" id="UP001221757">
    <property type="component" value="Unassembled WGS sequence"/>
</dbReference>
<evidence type="ECO:0000256" key="1">
    <source>
        <dbReference type="SAM" id="MobiDB-lite"/>
    </source>
</evidence>
<name>A0AAD7DNA1_MYCRO</name>
<reference evidence="2" key="1">
    <citation type="submission" date="2023-03" db="EMBL/GenBank/DDBJ databases">
        <title>Massive genome expansion in bonnet fungi (Mycena s.s.) driven by repeated elements and novel gene families across ecological guilds.</title>
        <authorList>
            <consortium name="Lawrence Berkeley National Laboratory"/>
            <person name="Harder C.B."/>
            <person name="Miyauchi S."/>
            <person name="Viragh M."/>
            <person name="Kuo A."/>
            <person name="Thoen E."/>
            <person name="Andreopoulos B."/>
            <person name="Lu D."/>
            <person name="Skrede I."/>
            <person name="Drula E."/>
            <person name="Henrissat B."/>
            <person name="Morin E."/>
            <person name="Kohler A."/>
            <person name="Barry K."/>
            <person name="LaButti K."/>
            <person name="Morin E."/>
            <person name="Salamov A."/>
            <person name="Lipzen A."/>
            <person name="Mereny Z."/>
            <person name="Hegedus B."/>
            <person name="Baldrian P."/>
            <person name="Stursova M."/>
            <person name="Weitz H."/>
            <person name="Taylor A."/>
            <person name="Grigoriev I.V."/>
            <person name="Nagy L.G."/>
            <person name="Martin F."/>
            <person name="Kauserud H."/>
        </authorList>
    </citation>
    <scope>NUCLEOTIDE SEQUENCE</scope>
    <source>
        <strain evidence="2">CBHHK067</strain>
    </source>
</reference>
<dbReference type="EMBL" id="JARKIE010000039">
    <property type="protein sequence ID" value="KAJ7695210.1"/>
    <property type="molecule type" value="Genomic_DNA"/>
</dbReference>
<feature type="region of interest" description="Disordered" evidence="1">
    <location>
        <begin position="155"/>
        <end position="224"/>
    </location>
</feature>
<sequence>MSANPAHYNTADRVRFKNYADNLCDAAVGMGPNPGLTPPGYREYFHVLHRYAPVLEDFPNLGRKDHQHTEIPCTPVAHVSMSAAALGTILDSQHKLMYSVLAANKVNQQGQGFNRLKPDYRLTFYKPGYRFNRGSYGNGRRGGYGGRNLVDRIDGPSYVGGGRKHPRRNRPFKDDNDLDIASDVATAGGLTDDKDDGIIVDSQETTEEIEEGEDNRFDADLNMN</sequence>